<gene>
    <name evidence="3" type="ORF">KPH14_012057</name>
</gene>
<evidence type="ECO:0000256" key="2">
    <source>
        <dbReference type="ARBA" id="ARBA00023273"/>
    </source>
</evidence>
<reference evidence="3" key="1">
    <citation type="submission" date="2021-08" db="EMBL/GenBank/DDBJ databases">
        <authorList>
            <person name="Misof B."/>
            <person name="Oliver O."/>
            <person name="Podsiadlowski L."/>
            <person name="Donath A."/>
            <person name="Peters R."/>
            <person name="Mayer C."/>
            <person name="Rust J."/>
            <person name="Gunkel S."/>
            <person name="Lesny P."/>
            <person name="Martin S."/>
            <person name="Oeyen J.P."/>
            <person name="Petersen M."/>
            <person name="Panagiotis P."/>
            <person name="Wilbrandt J."/>
            <person name="Tanja T."/>
        </authorList>
    </citation>
    <scope>NUCLEOTIDE SEQUENCE</scope>
    <source>
        <strain evidence="3">GBR_01_08_01A</strain>
        <tissue evidence="3">Thorax + abdomen</tissue>
    </source>
</reference>
<comment type="subcellular location">
    <subcellularLocation>
        <location evidence="1">Cell projection</location>
    </subcellularLocation>
</comment>
<dbReference type="GO" id="GO:0042995">
    <property type="term" value="C:cell projection"/>
    <property type="evidence" value="ECO:0007669"/>
    <property type="project" value="UniProtKB-SubCell"/>
</dbReference>
<keyword evidence="4" id="KW-1185">Reference proteome</keyword>
<comment type="caution">
    <text evidence="3">The sequence shown here is derived from an EMBL/GenBank/DDBJ whole genome shotgun (WGS) entry which is preliminary data.</text>
</comment>
<sequence>MESKCHFIMVRLTLWQLWRDCNITKSLSLIEIDDYIAENISCFVRKPYHPFEKIEIWQFLHALIEVSWRLYYWKDDEAQKNGHWRRGILATCLHEFLTHDVYPNAGNFVGLVPREYHHLLPMYSVYKLYKKIEYPPTATNILIASVKDHTMNINALPMSPITLIVPEYILNGFNCVTISEKINFLPMGEKPFIQTKMQTIQKWQSYGTKNLLLFQELGPAKIVEIMAKVCPLIKDNDSNTITNMNYSLTFLEFYEIILEVAKSIIESRKIKKVQDITSALNIELVQNDSPQVEHTSSIKTPRSVLRKNVK</sequence>
<evidence type="ECO:0000313" key="3">
    <source>
        <dbReference type="EMBL" id="KAK2575661.1"/>
    </source>
</evidence>
<accession>A0AAD9RAV8</accession>
<organism evidence="3 4">
    <name type="scientific">Odynerus spinipes</name>
    <dbReference type="NCBI Taxonomy" id="1348599"/>
    <lineage>
        <taxon>Eukaryota</taxon>
        <taxon>Metazoa</taxon>
        <taxon>Ecdysozoa</taxon>
        <taxon>Arthropoda</taxon>
        <taxon>Hexapoda</taxon>
        <taxon>Insecta</taxon>
        <taxon>Pterygota</taxon>
        <taxon>Neoptera</taxon>
        <taxon>Endopterygota</taxon>
        <taxon>Hymenoptera</taxon>
        <taxon>Apocrita</taxon>
        <taxon>Aculeata</taxon>
        <taxon>Vespoidea</taxon>
        <taxon>Vespidae</taxon>
        <taxon>Eumeninae</taxon>
        <taxon>Odynerus</taxon>
    </lineage>
</organism>
<dbReference type="AlphaFoldDB" id="A0AAD9RAV8"/>
<name>A0AAD9RAV8_9HYME</name>
<dbReference type="EMBL" id="JAIFRP010004410">
    <property type="protein sequence ID" value="KAK2575661.1"/>
    <property type="molecule type" value="Genomic_DNA"/>
</dbReference>
<dbReference type="PANTHER" id="PTHR46613">
    <property type="entry name" value="RADIAL SPOKE HEAD 10 HOMOLOG B-RELATED"/>
    <property type="match status" value="1"/>
</dbReference>
<evidence type="ECO:0000313" key="4">
    <source>
        <dbReference type="Proteomes" id="UP001258017"/>
    </source>
</evidence>
<proteinExistence type="predicted"/>
<evidence type="ECO:0000256" key="1">
    <source>
        <dbReference type="ARBA" id="ARBA00004316"/>
    </source>
</evidence>
<keyword evidence="2" id="KW-0966">Cell projection</keyword>
<reference evidence="3" key="2">
    <citation type="journal article" date="2023" name="Commun. Biol.">
        <title>Intrasexual cuticular hydrocarbon dimorphism in a wasp sheds light on hydrocarbon biosynthesis genes in Hymenoptera.</title>
        <authorList>
            <person name="Moris V.C."/>
            <person name="Podsiadlowski L."/>
            <person name="Martin S."/>
            <person name="Oeyen J.P."/>
            <person name="Donath A."/>
            <person name="Petersen M."/>
            <person name="Wilbrandt J."/>
            <person name="Misof B."/>
            <person name="Liedtke D."/>
            <person name="Thamm M."/>
            <person name="Scheiner R."/>
            <person name="Schmitt T."/>
            <person name="Niehuis O."/>
        </authorList>
    </citation>
    <scope>NUCLEOTIDE SEQUENCE</scope>
    <source>
        <strain evidence="3">GBR_01_08_01A</strain>
    </source>
</reference>
<dbReference type="PANTHER" id="PTHR46613:SF1">
    <property type="entry name" value="RADIAL SPOKE HEAD 10 HOMOLOG B-RELATED"/>
    <property type="match status" value="1"/>
</dbReference>
<protein>
    <submittedName>
        <fullName evidence="3">Uncharacterized protein</fullName>
    </submittedName>
</protein>
<dbReference type="Proteomes" id="UP001258017">
    <property type="component" value="Unassembled WGS sequence"/>
</dbReference>